<accession>A0ABX0L096</accession>
<sequence length="206" mass="23107">MDIDALIKILMGFLNERHGSFYTSTNLRDNPDVCHASCLWFLEHVATDGLMETLSALSSMSKSTFKLAQKHAISGPKMPKQMLDKVRSSGRNISDKDVQAIQYAISAHQQPRSYIGDVTTFVANVVISMMTSSQDNMMIYMLGGGSSAGHVICLRRHVGGILIYDPNMGVMSARLADTDTWAEVLRRILSWYRDQMQLTRFGYLFK</sequence>
<proteinExistence type="predicted"/>
<keyword evidence="2" id="KW-1185">Reference proteome</keyword>
<organism evidence="1 2">
    <name type="scientific">Iodobacter violaceini</name>
    <dbReference type="NCBI Taxonomy" id="3044271"/>
    <lineage>
        <taxon>Bacteria</taxon>
        <taxon>Pseudomonadati</taxon>
        <taxon>Pseudomonadota</taxon>
        <taxon>Betaproteobacteria</taxon>
        <taxon>Neisseriales</taxon>
        <taxon>Chitinibacteraceae</taxon>
        <taxon>Iodobacter</taxon>
    </lineage>
</organism>
<protein>
    <recommendedName>
        <fullName evidence="3">Peptidase C58 YopT-type domain-containing protein</fullName>
    </recommendedName>
</protein>
<evidence type="ECO:0008006" key="3">
    <source>
        <dbReference type="Google" id="ProtNLM"/>
    </source>
</evidence>
<evidence type="ECO:0000313" key="2">
    <source>
        <dbReference type="Proteomes" id="UP000712570"/>
    </source>
</evidence>
<reference evidence="1 2" key="1">
    <citation type="submission" date="2020-03" db="EMBL/GenBank/DDBJ databases">
        <title>Draft genome sequence of environmentally isolated violet-colored cultures.</title>
        <authorList>
            <person name="Wilson H.S."/>
        </authorList>
    </citation>
    <scope>NUCLEOTIDE SEQUENCE [LARGE SCALE GENOMIC DNA]</scope>
    <source>
        <strain evidence="1 2">HSC-16F04</strain>
    </source>
</reference>
<name>A0ABX0L096_9NEIS</name>
<evidence type="ECO:0000313" key="1">
    <source>
        <dbReference type="EMBL" id="NHQ87709.1"/>
    </source>
</evidence>
<dbReference type="EMBL" id="JAAOLX010000008">
    <property type="protein sequence ID" value="NHQ87709.1"/>
    <property type="molecule type" value="Genomic_DNA"/>
</dbReference>
<comment type="caution">
    <text evidence="1">The sequence shown here is derived from an EMBL/GenBank/DDBJ whole genome shotgun (WGS) entry which is preliminary data.</text>
</comment>
<dbReference type="RefSeq" id="WP_166828476.1">
    <property type="nucleotide sequence ID" value="NZ_JAAOLX010000008.1"/>
</dbReference>
<dbReference type="Proteomes" id="UP000712570">
    <property type="component" value="Unassembled WGS sequence"/>
</dbReference>
<gene>
    <name evidence="1" type="ORF">HA050_16450</name>
</gene>
<dbReference type="Gene3D" id="3.90.70.20">
    <property type="match status" value="1"/>
</dbReference>